<feature type="compositionally biased region" description="Low complexity" evidence="1">
    <location>
        <begin position="1085"/>
        <end position="1098"/>
    </location>
</feature>
<feature type="region of interest" description="Disordered" evidence="1">
    <location>
        <begin position="519"/>
        <end position="667"/>
    </location>
</feature>
<evidence type="ECO:0000256" key="1">
    <source>
        <dbReference type="SAM" id="MobiDB-lite"/>
    </source>
</evidence>
<feature type="region of interest" description="Disordered" evidence="1">
    <location>
        <begin position="2057"/>
        <end position="2106"/>
    </location>
</feature>
<feature type="region of interest" description="Disordered" evidence="1">
    <location>
        <begin position="1945"/>
        <end position="2019"/>
    </location>
</feature>
<feature type="compositionally biased region" description="Basic and acidic residues" evidence="1">
    <location>
        <begin position="1957"/>
        <end position="1968"/>
    </location>
</feature>
<protein>
    <submittedName>
        <fullName evidence="2">Uncharacterized protein</fullName>
    </submittedName>
</protein>
<reference evidence="2" key="1">
    <citation type="journal article" date="2015" name="PLoS ONE">
        <title>Comprehensive Evaluation of Toxoplasma gondii VEG and Neospora caninum LIV Genomes with Tachyzoite Stage Transcriptome and Proteome Defines Novel Transcript Features.</title>
        <authorList>
            <person name="Ramaprasad A."/>
            <person name="Mourier T."/>
            <person name="Naeem R."/>
            <person name="Malas T.B."/>
            <person name="Moussa E."/>
            <person name="Panigrahi A."/>
            <person name="Vermont S.J."/>
            <person name="Otto T.D."/>
            <person name="Wastling J."/>
            <person name="Pain A."/>
        </authorList>
    </citation>
    <scope>NUCLEOTIDE SEQUENCE</scope>
    <source>
        <strain evidence="2">Liverpool</strain>
    </source>
</reference>
<feature type="compositionally biased region" description="Polar residues" evidence="1">
    <location>
        <begin position="613"/>
        <end position="627"/>
    </location>
</feature>
<name>A0A0F7UJQ0_NEOCL</name>
<feature type="compositionally biased region" description="Basic and acidic residues" evidence="1">
    <location>
        <begin position="1981"/>
        <end position="1991"/>
    </location>
</feature>
<feature type="compositionally biased region" description="Basic and acidic residues" evidence="1">
    <location>
        <begin position="379"/>
        <end position="393"/>
    </location>
</feature>
<evidence type="ECO:0000313" key="2">
    <source>
        <dbReference type="EMBL" id="CEL70314.1"/>
    </source>
</evidence>
<dbReference type="EMBL" id="LN714486">
    <property type="protein sequence ID" value="CEL70314.1"/>
    <property type="molecule type" value="Genomic_DNA"/>
</dbReference>
<sequence>MPEPSQSPQGLPSFAGIPERFLEKKEALGFCTGHPFPLEETSVVSSPVDPPAHFPNSKCIREPTTSLHRPEFLTLPSSGGTLSPSQTFSRSLFSECRGSVHAGGAAPEGGVFGGATGGSFDLSPPGMTDDVLAGTKPYNDADLAPHLQFSVRVSDPASSRTDVSRGGSDNAEMEQGYSASDNAEMATSNLRRAVGNNLNPDGAARPELEELLNFISAPEQATGAPPRRSFGLHDESDAKKNMSIVDACTWKLFHVSPAAASHAVGPSALPSTPENDGVVRAAAGTANGRCARGRNEQDGSCETEPGQTLVTAREPSMAFTFQDNQTNCGGETAYAGIIPKTDCIPTSARHHEGERGIHRESQTRCEGDEKVSKGLSEGADARDPRQTDTTETEGCRLGDCVGYPVAVSNDKESQSDLRGSAACADARRAQLCHEPSLCIEEEAAAFVTALHETLLTPQKLLNVSGSVSPVSLPMSIDETYADHHVIRSRDMSPFNRSEHSPSHRILQDLPPLQEHCEGQTRIPASKGDPSFEEGGMARGEKDQDDGGASWSPCDKTLFPLGGIKSSLPGASDGGEDLEGDEELRPKIDWEVDPEPCEERREGENVSPAEAYLSLSQEGGLQRSNQEDSSLDKGHGQVMDDDSGIAGGSGTGPSSSLSGKKAKPNRPGTGFCRLNLAQGLAFTRTNSGGSSSPGYAHSVFGRCSTYSSLHSTDGIWLQGLGSPLGACPLGSGVFGIDPKSGAVTREMAGECLGDEGGAFRTTVAFSPRDSRCGNRPSMAAPGAAIAGLCLSTVKQFYSDRCKHTLLWGGCQPRSGYGEQDSSTVDQSGMRFEERRASGLLQVQRQLKDVRQRLKSLCLRGTDFSAVCDDTESVVCCYMAGKIVPAHDVGELSRDVCASNPGTTPGGTAFDGDPVDPVETSSAVDGGAARFFEHLLLLTVQGKADRLGRDGDFSGGSDADRATHLGSRATWIKRKFRVASEILVLRSDQNSQDAIQGAAAVAAGLAKNEATPFPTDAVQRCQLLKTVLSLMSGGARDGDGDDQAGHACYSARTGNVRRSPRAGRVDDNLRVLGGSDATLEPSGCGGRSPSRSPSAQSRGSDGPSVCLHPPLSGSSLFRGLSPKDRNSYAADFRAEGSRFCPPAATSRDADTFTPSREAAAMWLPSRLPMSASELARQSSAEDHSRMQQGPEGGAPGAGTGRDGDQKPDSFVRNIQEVVSEDRTVSGRTFAFVVPPEAPRFGEVPRPAGRLCNPLESPALSRSDGTQAETGPRQFVGPADVPSEAAAAVAAASRLLDQYACEELRTDKREAGVSEVAAGARVDIPLHHGLESERLLLECGLRPRDGLGDSQQTRQFASSSEDTLPLPAAAQVGGREAHGGLDPMPPASAELMNALVQQVQHQLQQQIEQQLQIHRGAAAECLRPPALGSAVASQGASVQTLPPLSALNKQISGRGNSQLDASEAFPVSAIEAAAVALLESRRCSLSAARALRAPSASAAAPPALGRGAPTVPVISGSSSSTPLDILGMDGADDLHDFKEHCSVFISWIPRVARAEDHRQKEQMEKRLKLLFEVGLKVRGIVRVALFPPRGSHCCVLFETPQAAQAFIRQYGGSTYTSSTERFKAEICAAHAVTFDRGIERVFVRIEEFKPQLLQQTCSNQPAHGAGSSGSGCSPASSRPLSTAATAEGSGRQNSGHQRHQQGSLGPALAPFNSLRTPVENAREESFMQHRSLQQLMFLKQLRQEHNGESHLEEAHGSTPSTLSGFPAAGLPASPDLCSLQQERQRVLFRSQSAVQGALEIANFLSSRSGSKNLLQQRRHPRFGRAATMDMPSQSWLGGHRQAADIRGQNSVPAVHNRACAEAGTEGPFGAVYTAKPGEDEMDRQQLTKAGARLLSELKPEEQAELGQLWQALMLQQQSLFAAGGNGAPSLPRQSPSQQLLTAGLQQLRREQHFPKRRHRDSQNRGAERAAELHQGGKHSIPGRADVEGTVEHAGKLPVPASTRGSHRTGDPRVGGAPRLSQSHRAAHFAPAGCGVSGGQEPEGKWGASPSRFLVSMPQHGGRVETPRHRHGNIRSSGGTGGVYNNSRLSMASNTRHRHRGGASGRCVNS</sequence>
<feature type="compositionally biased region" description="Basic and acidic residues" evidence="1">
    <location>
        <begin position="349"/>
        <end position="372"/>
    </location>
</feature>
<feature type="compositionally biased region" description="Basic and acidic residues" evidence="1">
    <location>
        <begin position="1743"/>
        <end position="1752"/>
    </location>
</feature>
<feature type="compositionally biased region" description="Gly residues" evidence="1">
    <location>
        <begin position="1188"/>
        <end position="1198"/>
    </location>
</feature>
<feature type="compositionally biased region" description="Low complexity" evidence="1">
    <location>
        <begin position="1658"/>
        <end position="1676"/>
    </location>
</feature>
<feature type="compositionally biased region" description="Polar residues" evidence="1">
    <location>
        <begin position="2079"/>
        <end position="2090"/>
    </location>
</feature>
<organism evidence="2">
    <name type="scientific">Neospora caninum (strain Liverpool)</name>
    <dbReference type="NCBI Taxonomy" id="572307"/>
    <lineage>
        <taxon>Eukaryota</taxon>
        <taxon>Sar</taxon>
        <taxon>Alveolata</taxon>
        <taxon>Apicomplexa</taxon>
        <taxon>Conoidasida</taxon>
        <taxon>Coccidia</taxon>
        <taxon>Eucoccidiorida</taxon>
        <taxon>Eimeriorina</taxon>
        <taxon>Sarcocystidae</taxon>
        <taxon>Neospora</taxon>
    </lineage>
</organism>
<feature type="region of interest" description="Disordered" evidence="1">
    <location>
        <begin position="1655"/>
        <end position="1708"/>
    </location>
</feature>
<feature type="region of interest" description="Disordered" evidence="1">
    <location>
        <begin position="42"/>
        <end position="61"/>
    </location>
</feature>
<feature type="region of interest" description="Disordered" evidence="1">
    <location>
        <begin position="346"/>
        <end position="393"/>
    </location>
</feature>
<gene>
    <name evidence="2" type="ORF">BN1204_059970</name>
</gene>
<feature type="region of interest" description="Disordered" evidence="1">
    <location>
        <begin position="1049"/>
        <end position="1106"/>
    </location>
</feature>
<proteinExistence type="predicted"/>
<feature type="compositionally biased region" description="Polar residues" evidence="1">
    <location>
        <begin position="1346"/>
        <end position="1359"/>
    </location>
</feature>
<feature type="region of interest" description="Disordered" evidence="1">
    <location>
        <begin position="1170"/>
        <end position="1206"/>
    </location>
</feature>
<feature type="region of interest" description="Disordered" evidence="1">
    <location>
        <begin position="1743"/>
        <end position="1766"/>
    </location>
</feature>
<feature type="region of interest" description="Disordered" evidence="1">
    <location>
        <begin position="150"/>
        <end position="182"/>
    </location>
</feature>
<accession>A0A0F7UJQ0</accession>
<feature type="region of interest" description="Disordered" evidence="1">
    <location>
        <begin position="1343"/>
        <end position="1362"/>
    </location>
</feature>
<feature type="compositionally biased region" description="Polar residues" evidence="1">
    <location>
        <begin position="1677"/>
        <end position="1700"/>
    </location>
</feature>